<keyword evidence="3" id="KW-1185">Reference proteome</keyword>
<evidence type="ECO:0000256" key="1">
    <source>
        <dbReference type="SAM" id="MobiDB-lite"/>
    </source>
</evidence>
<dbReference type="PATRIC" id="fig|84292.3.peg.2965"/>
<dbReference type="EMBL" id="LAVO01000024">
    <property type="protein sequence ID" value="KOS09698.1"/>
    <property type="molecule type" value="Genomic_DNA"/>
</dbReference>
<evidence type="ECO:0000313" key="2">
    <source>
        <dbReference type="EMBL" id="KOS09698.1"/>
    </source>
</evidence>
<accession>A0A0M8MEB4</accession>
<protein>
    <submittedName>
        <fullName evidence="2">Uncharacterized protein</fullName>
    </submittedName>
</protein>
<feature type="region of interest" description="Disordered" evidence="1">
    <location>
        <begin position="49"/>
        <end position="68"/>
    </location>
</feature>
<evidence type="ECO:0000313" key="3">
    <source>
        <dbReference type="Proteomes" id="UP000037737"/>
    </source>
</evidence>
<dbReference type="KEGG" id="mcw:A8L33_14250"/>
<reference evidence="2" key="1">
    <citation type="submission" date="2015-04" db="EMBL/GenBank/DDBJ databases">
        <title>Complete genome sequence of Microbacterium chocolatum SIT 101, a bacterium enantioselectively hydrolyzing mesomeric diesters.</title>
        <authorList>
            <person name="Li X."/>
            <person name="Xu Y."/>
        </authorList>
    </citation>
    <scope>NUCLEOTIDE SEQUENCE [LARGE SCALE GENOMIC DNA]</scope>
    <source>
        <strain evidence="2">SIT 101</strain>
    </source>
</reference>
<name>A0A0M8MEB4_9MICO</name>
<proteinExistence type="predicted"/>
<dbReference type="Proteomes" id="UP000037737">
    <property type="component" value="Unassembled WGS sequence"/>
</dbReference>
<dbReference type="AlphaFoldDB" id="A0A0M8MEB4"/>
<sequence length="117" mass="12766">MWGFNVSPQTDAPADVQFDARAADLAREYAATTDIASLMDVQSVIEENRSDENWGPAENGELEPFGYGTDRYDEDVEYHAAAQEAINNVIIGHLDSRGVPTDGLGWEGQDICTGVDE</sequence>
<gene>
    <name evidence="2" type="ORF">XI38_14520</name>
</gene>
<organism evidence="2 3">
    <name type="scientific">Microbacterium aurantiacum</name>
    <dbReference type="NCBI Taxonomy" id="162393"/>
    <lineage>
        <taxon>Bacteria</taxon>
        <taxon>Bacillati</taxon>
        <taxon>Actinomycetota</taxon>
        <taxon>Actinomycetes</taxon>
        <taxon>Micrococcales</taxon>
        <taxon>Microbacteriaceae</taxon>
        <taxon>Microbacterium</taxon>
    </lineage>
</organism>
<comment type="caution">
    <text evidence="2">The sequence shown here is derived from an EMBL/GenBank/DDBJ whole genome shotgun (WGS) entry which is preliminary data.</text>
</comment>